<dbReference type="EMBL" id="BAAAZN010000004">
    <property type="protein sequence ID" value="GAA3540237.1"/>
    <property type="molecule type" value="Genomic_DNA"/>
</dbReference>
<dbReference type="Pfam" id="PF03816">
    <property type="entry name" value="LytR_cpsA_psr"/>
    <property type="match status" value="1"/>
</dbReference>
<feature type="domain" description="LytR/CpsA/Psr regulator C-terminal" evidence="4">
    <location>
        <begin position="380"/>
        <end position="462"/>
    </location>
</feature>
<comment type="caution">
    <text evidence="5">The sequence shown here is derived from an EMBL/GenBank/DDBJ whole genome shotgun (WGS) entry which is preliminary data.</text>
</comment>
<dbReference type="InterPro" id="IPR004474">
    <property type="entry name" value="LytR_CpsA_psr"/>
</dbReference>
<reference evidence="6" key="1">
    <citation type="journal article" date="2019" name="Int. J. Syst. Evol. Microbiol.">
        <title>The Global Catalogue of Microorganisms (GCM) 10K type strain sequencing project: providing services to taxonomists for standard genome sequencing and annotation.</title>
        <authorList>
            <consortium name="The Broad Institute Genomics Platform"/>
            <consortium name="The Broad Institute Genome Sequencing Center for Infectious Disease"/>
            <person name="Wu L."/>
            <person name="Ma J."/>
        </authorList>
    </citation>
    <scope>NUCLEOTIDE SEQUENCE [LARGE SCALE GENOMIC DNA]</scope>
    <source>
        <strain evidence="6">JCM 16898</strain>
    </source>
</reference>
<dbReference type="PANTHER" id="PTHR33392:SF6">
    <property type="entry name" value="POLYISOPRENYL-TEICHOIC ACID--PEPTIDOGLYCAN TEICHOIC ACID TRANSFERASE TAGU"/>
    <property type="match status" value="1"/>
</dbReference>
<comment type="similarity">
    <text evidence="1">Belongs to the LytR/CpsA/Psr (LCP) family.</text>
</comment>
<dbReference type="InterPro" id="IPR027381">
    <property type="entry name" value="LytR/CpsA/Psr_C"/>
</dbReference>
<feature type="region of interest" description="Disordered" evidence="2">
    <location>
        <begin position="463"/>
        <end position="510"/>
    </location>
</feature>
<organism evidence="5 6">
    <name type="scientific">Amycolatopsis ultiminotia</name>
    <dbReference type="NCBI Taxonomy" id="543629"/>
    <lineage>
        <taxon>Bacteria</taxon>
        <taxon>Bacillati</taxon>
        <taxon>Actinomycetota</taxon>
        <taxon>Actinomycetes</taxon>
        <taxon>Pseudonocardiales</taxon>
        <taxon>Pseudonocardiaceae</taxon>
        <taxon>Amycolatopsis</taxon>
    </lineage>
</organism>
<name>A0ABP6VV41_9PSEU</name>
<dbReference type="NCBIfam" id="TIGR00350">
    <property type="entry name" value="lytR_cpsA_psr"/>
    <property type="match status" value="1"/>
</dbReference>
<evidence type="ECO:0000259" key="4">
    <source>
        <dbReference type="Pfam" id="PF13399"/>
    </source>
</evidence>
<gene>
    <name evidence="5" type="ORF">GCM10022222_24850</name>
</gene>
<keyword evidence="6" id="KW-1185">Reference proteome</keyword>
<dbReference type="Gene3D" id="3.40.630.190">
    <property type="entry name" value="LCP protein"/>
    <property type="match status" value="1"/>
</dbReference>
<feature type="domain" description="Cell envelope-related transcriptional attenuator" evidence="3">
    <location>
        <begin position="111"/>
        <end position="283"/>
    </location>
</feature>
<dbReference type="RefSeq" id="WP_344858826.1">
    <property type="nucleotide sequence ID" value="NZ_BAAAZN010000004.1"/>
</dbReference>
<dbReference type="Pfam" id="PF13399">
    <property type="entry name" value="LytR_C"/>
    <property type="match status" value="1"/>
</dbReference>
<feature type="compositionally biased region" description="Low complexity" evidence="2">
    <location>
        <begin position="473"/>
        <end position="503"/>
    </location>
</feature>
<dbReference type="PANTHER" id="PTHR33392">
    <property type="entry name" value="POLYISOPRENYL-TEICHOIC ACID--PEPTIDOGLYCAN TEICHOIC ACID TRANSFERASE TAGU"/>
    <property type="match status" value="1"/>
</dbReference>
<sequence>MAEWPGAPLPAHRGRGALVVVRRSGKVALSILSVIVLGLTWYAWQFIGDPQAGFTTTEVFGGQQQRAKPLDGAVDILLVGQDSRTDAQGNPLPREVLDMLHAGVADGERQTDTMILVHIPQNGKHATAISFPRDTYVEITGGFGKHKLNSAYVYAYNDTSKTLQAAGNTDLKDVDEQAKLAGRKNLVATLEKFLGKPGMIDRYAEVNLASFYEVTKAIGGVQVCLKAPVQEKKSGVHLAGGQQTVQGVQALAFVRQRYGLPNGDLDRIARQQAFLSGLANKVLSPEVLANPVTLARLIDSVKKSVVLSSGWDLAEFADQMRGLTVGNVEFHTIPTEGNAVIGGADVLRVDQSQVQAEVGRLTSDGAPPPASATLPGADAVTVELFDGSGTDAATTTRSLLQGKGFHLTDDTELSTRSSTVLRYHPSDDAAVELVRQALGGDPQAEPDADVASGHVRVLLGKDARGGLSGQGQPTSTPATSAPHTTPSSSSSAPGTPATPPITAGEVPCVN</sequence>
<evidence type="ECO:0000313" key="5">
    <source>
        <dbReference type="EMBL" id="GAA3540237.1"/>
    </source>
</evidence>
<protein>
    <submittedName>
        <fullName evidence="5">LCP family protein</fullName>
    </submittedName>
</protein>
<evidence type="ECO:0000256" key="1">
    <source>
        <dbReference type="ARBA" id="ARBA00006068"/>
    </source>
</evidence>
<evidence type="ECO:0000313" key="6">
    <source>
        <dbReference type="Proteomes" id="UP001500689"/>
    </source>
</evidence>
<dbReference type="Proteomes" id="UP001500689">
    <property type="component" value="Unassembled WGS sequence"/>
</dbReference>
<evidence type="ECO:0000259" key="3">
    <source>
        <dbReference type="Pfam" id="PF03816"/>
    </source>
</evidence>
<proteinExistence type="inferred from homology"/>
<dbReference type="InterPro" id="IPR050922">
    <property type="entry name" value="LytR/CpsA/Psr_CW_biosynth"/>
</dbReference>
<accession>A0ABP6VV41</accession>
<evidence type="ECO:0000256" key="2">
    <source>
        <dbReference type="SAM" id="MobiDB-lite"/>
    </source>
</evidence>